<name>A0ABZ3IJJ2_9FIRM</name>
<evidence type="ECO:0008006" key="3">
    <source>
        <dbReference type="Google" id="ProtNLM"/>
    </source>
</evidence>
<protein>
    <recommendedName>
        <fullName evidence="3">Septation protein SpoVG</fullName>
    </recommendedName>
</protein>
<dbReference type="SUPFAM" id="SSF160537">
    <property type="entry name" value="SpoVG-like"/>
    <property type="match status" value="1"/>
</dbReference>
<reference evidence="1" key="1">
    <citation type="submission" date="2024-05" db="EMBL/GenBank/DDBJ databases">
        <title>Isolation and characterization of Sporomusa carbonis sp. nov., a carboxydotrophic hydrogenogen in the genus of Sporomusa isolated from a charcoal burning pile.</title>
        <authorList>
            <person name="Boeer T."/>
            <person name="Rosenbaum F."/>
            <person name="Eysell L."/>
            <person name="Mueller V."/>
            <person name="Daniel R."/>
            <person name="Poehlein A."/>
        </authorList>
    </citation>
    <scope>NUCLEOTIDE SEQUENCE [LARGE SCALE GENOMIC DNA]</scope>
    <source>
        <strain evidence="1">DSM 10669</strain>
    </source>
</reference>
<accession>A0ABZ3IJJ2</accession>
<dbReference type="EMBL" id="CP155573">
    <property type="protein sequence ID" value="XFO65859.1"/>
    <property type="molecule type" value="Genomic_DNA"/>
</dbReference>
<dbReference type="Gene3D" id="3.30.1120.40">
    <property type="entry name" value="Stage V sporulation protein G"/>
    <property type="match status" value="1"/>
</dbReference>
<evidence type="ECO:0000313" key="1">
    <source>
        <dbReference type="EMBL" id="XFO65859.1"/>
    </source>
</evidence>
<sequence length="109" mass="12276">MRITEVKYCPVRFESSDTVGYAQVRLDGVLMLYDIAVKIKDGAPMVVFPTRVSTRKGKVRSFFSADGPLRSEIDAAVIEQYELFNLRRETDINHKPVKAAGSNRRLVLG</sequence>
<proteinExistence type="predicted"/>
<dbReference type="RefSeq" id="WP_094604749.1">
    <property type="nucleotide sequence ID" value="NZ_CP155573.1"/>
</dbReference>
<evidence type="ECO:0000313" key="2">
    <source>
        <dbReference type="Proteomes" id="UP000216752"/>
    </source>
</evidence>
<gene>
    <name evidence="1" type="ORF">SPSIL_020060</name>
</gene>
<organism evidence="1 2">
    <name type="scientific">Sporomusa silvacetica DSM 10669</name>
    <dbReference type="NCBI Taxonomy" id="1123289"/>
    <lineage>
        <taxon>Bacteria</taxon>
        <taxon>Bacillati</taxon>
        <taxon>Bacillota</taxon>
        <taxon>Negativicutes</taxon>
        <taxon>Selenomonadales</taxon>
        <taxon>Sporomusaceae</taxon>
        <taxon>Sporomusa</taxon>
    </lineage>
</organism>
<dbReference type="InterPro" id="IPR036751">
    <property type="entry name" value="SpoVG_sf"/>
</dbReference>
<keyword evidence="2" id="KW-1185">Reference proteome</keyword>
<dbReference type="Proteomes" id="UP000216752">
    <property type="component" value="Chromosome"/>
</dbReference>